<protein>
    <submittedName>
        <fullName evidence="2">DUF2306 domain-containing protein</fullName>
    </submittedName>
</protein>
<feature type="transmembrane region" description="Helical" evidence="1">
    <location>
        <begin position="138"/>
        <end position="159"/>
    </location>
</feature>
<comment type="caution">
    <text evidence="2">The sequence shown here is derived from an EMBL/GenBank/DDBJ whole genome shotgun (WGS) entry which is preliminary data.</text>
</comment>
<feature type="transmembrane region" description="Helical" evidence="1">
    <location>
        <begin position="72"/>
        <end position="91"/>
    </location>
</feature>
<feature type="transmembrane region" description="Helical" evidence="1">
    <location>
        <begin position="171"/>
        <end position="191"/>
    </location>
</feature>
<dbReference type="Proteomes" id="UP001501470">
    <property type="component" value="Unassembled WGS sequence"/>
</dbReference>
<name>A0ABP4MEX4_9ACTN</name>
<sequence length="199" mass="21602">MTLVVAVVVSLVLVYPYIGLDASESRLSVSGTVHYATLVAHIFTAAVALILGPLQFMARVRARPRVHRTIGLVYLLAGVLPAAVTAVPVALWSGRPVTQVGLTVAAVLWLITGGLAYRAARRRDFTAHREWMLRNYALTFLAVTARVLVPLLLLIRLPFSTESAATLAPTLIPFGQTAGWIVNLAVAEVFIRRLRRAGR</sequence>
<dbReference type="InterPro" id="IPR018750">
    <property type="entry name" value="DUF2306_membrane"/>
</dbReference>
<proteinExistence type="predicted"/>
<evidence type="ECO:0000256" key="1">
    <source>
        <dbReference type="SAM" id="Phobius"/>
    </source>
</evidence>
<keyword evidence="1" id="KW-0472">Membrane</keyword>
<evidence type="ECO:0000313" key="2">
    <source>
        <dbReference type="EMBL" id="GAA1543262.1"/>
    </source>
</evidence>
<dbReference type="Pfam" id="PF10067">
    <property type="entry name" value="DUF2306"/>
    <property type="match status" value="1"/>
</dbReference>
<keyword evidence="1" id="KW-1133">Transmembrane helix</keyword>
<keyword evidence="1" id="KW-0812">Transmembrane</keyword>
<organism evidence="2 3">
    <name type="scientific">Dactylosporangium maewongense</name>
    <dbReference type="NCBI Taxonomy" id="634393"/>
    <lineage>
        <taxon>Bacteria</taxon>
        <taxon>Bacillati</taxon>
        <taxon>Actinomycetota</taxon>
        <taxon>Actinomycetes</taxon>
        <taxon>Micromonosporales</taxon>
        <taxon>Micromonosporaceae</taxon>
        <taxon>Dactylosporangium</taxon>
    </lineage>
</organism>
<gene>
    <name evidence="2" type="ORF">GCM10009827_073620</name>
</gene>
<accession>A0ABP4MEX4</accession>
<feature type="transmembrane region" description="Helical" evidence="1">
    <location>
        <begin position="32"/>
        <end position="51"/>
    </location>
</feature>
<evidence type="ECO:0000313" key="3">
    <source>
        <dbReference type="Proteomes" id="UP001501470"/>
    </source>
</evidence>
<feature type="transmembrane region" description="Helical" evidence="1">
    <location>
        <begin position="97"/>
        <end position="117"/>
    </location>
</feature>
<dbReference type="EMBL" id="BAAAQD010000017">
    <property type="protein sequence ID" value="GAA1543262.1"/>
    <property type="molecule type" value="Genomic_DNA"/>
</dbReference>
<keyword evidence="3" id="KW-1185">Reference proteome</keyword>
<reference evidence="3" key="1">
    <citation type="journal article" date="2019" name="Int. J. Syst. Evol. Microbiol.">
        <title>The Global Catalogue of Microorganisms (GCM) 10K type strain sequencing project: providing services to taxonomists for standard genome sequencing and annotation.</title>
        <authorList>
            <consortium name="The Broad Institute Genomics Platform"/>
            <consortium name="The Broad Institute Genome Sequencing Center for Infectious Disease"/>
            <person name="Wu L."/>
            <person name="Ma J."/>
        </authorList>
    </citation>
    <scope>NUCLEOTIDE SEQUENCE [LARGE SCALE GENOMIC DNA]</scope>
    <source>
        <strain evidence="3">JCM 15933</strain>
    </source>
</reference>